<name>A0A1N7CNH3_9NOCA</name>
<reference evidence="2 3" key="1">
    <citation type="submission" date="2017-01" db="EMBL/GenBank/DDBJ databases">
        <authorList>
            <person name="Mah S.A."/>
            <person name="Swanson W.J."/>
            <person name="Moy G.W."/>
            <person name="Vacquier V.D."/>
        </authorList>
    </citation>
    <scope>NUCLEOTIDE SEQUENCE [LARGE SCALE GENOMIC DNA]</scope>
    <source>
        <strain evidence="2 3">CPCC 203464</strain>
    </source>
</reference>
<feature type="region of interest" description="Disordered" evidence="1">
    <location>
        <begin position="27"/>
        <end position="72"/>
    </location>
</feature>
<organism evidence="2 3">
    <name type="scientific">Williamsia sterculiae</name>
    <dbReference type="NCBI Taxonomy" id="1344003"/>
    <lineage>
        <taxon>Bacteria</taxon>
        <taxon>Bacillati</taxon>
        <taxon>Actinomycetota</taxon>
        <taxon>Actinomycetes</taxon>
        <taxon>Mycobacteriales</taxon>
        <taxon>Nocardiaceae</taxon>
        <taxon>Williamsia</taxon>
    </lineage>
</organism>
<gene>
    <name evidence="2" type="ORF">SAMN05445060_0246</name>
</gene>
<evidence type="ECO:0008006" key="4">
    <source>
        <dbReference type="Google" id="ProtNLM"/>
    </source>
</evidence>
<dbReference type="RefSeq" id="WP_143690148.1">
    <property type="nucleotide sequence ID" value="NZ_FTNT01000001.1"/>
</dbReference>
<proteinExistence type="predicted"/>
<dbReference type="AlphaFoldDB" id="A0A1N7CNH3"/>
<evidence type="ECO:0000256" key="1">
    <source>
        <dbReference type="SAM" id="MobiDB-lite"/>
    </source>
</evidence>
<keyword evidence="3" id="KW-1185">Reference proteome</keyword>
<dbReference type="EMBL" id="FTNT01000001">
    <property type="protein sequence ID" value="SIR65017.1"/>
    <property type="molecule type" value="Genomic_DNA"/>
</dbReference>
<protein>
    <recommendedName>
        <fullName evidence="4">Transposase</fullName>
    </recommendedName>
</protein>
<dbReference type="Proteomes" id="UP000186218">
    <property type="component" value="Unassembled WGS sequence"/>
</dbReference>
<evidence type="ECO:0000313" key="3">
    <source>
        <dbReference type="Proteomes" id="UP000186218"/>
    </source>
</evidence>
<evidence type="ECO:0000313" key="2">
    <source>
        <dbReference type="EMBL" id="SIR65017.1"/>
    </source>
</evidence>
<accession>A0A1N7CNH3</accession>
<sequence>MDPHKDPEIAQLEKRIEELERQVAELQSMLRFSPTRRPDDPTPPARPPGIWCSTSVTRSPAFPAQSADSSQT</sequence>
<dbReference type="CDD" id="cd14653">
    <property type="entry name" value="ZIP_Gal4p-like"/>
    <property type="match status" value="1"/>
</dbReference>